<dbReference type="AlphaFoldDB" id="A0A812R909"/>
<keyword evidence="1" id="KW-1133">Transmembrane helix</keyword>
<dbReference type="Proteomes" id="UP000649617">
    <property type="component" value="Unassembled WGS sequence"/>
</dbReference>
<accession>A0A812R909</accession>
<evidence type="ECO:0000256" key="1">
    <source>
        <dbReference type="SAM" id="Phobius"/>
    </source>
</evidence>
<dbReference type="OrthoDB" id="10519808at2759"/>
<feature type="non-terminal residue" evidence="2">
    <location>
        <position position="1"/>
    </location>
</feature>
<feature type="transmembrane region" description="Helical" evidence="1">
    <location>
        <begin position="56"/>
        <end position="74"/>
    </location>
</feature>
<proteinExistence type="predicted"/>
<dbReference type="EMBL" id="CAJNIZ010019613">
    <property type="protein sequence ID" value="CAE7428591.1"/>
    <property type="molecule type" value="Genomic_DNA"/>
</dbReference>
<keyword evidence="1" id="KW-0472">Membrane</keyword>
<sequence length="235" mass="26693">RLLHMVEQMKRISRTDARILAQLLLMVTQTLLIVLEIQRMAMKFIRVIRRLLLRHWSLIVAVVAVGVAVAPRLLENLIFLLDNLPITSAFAISTTQIAIQASLIQADWFQPDAPELAPGVAVAKANGEDAGVIECQDGEQWQVKLTSPRGKQAYLASSCKLEIQSSKFLWICHRSDYREKFFYGSEDVSREDLENVLHQLDDINFRLDRLTNTLGQKLDVAMRLISDEYDSMLGE</sequence>
<gene>
    <name evidence="2" type="ORF">SPIL2461_LOCUS10494</name>
</gene>
<organism evidence="2 3">
    <name type="scientific">Symbiodinium pilosum</name>
    <name type="common">Dinoflagellate</name>
    <dbReference type="NCBI Taxonomy" id="2952"/>
    <lineage>
        <taxon>Eukaryota</taxon>
        <taxon>Sar</taxon>
        <taxon>Alveolata</taxon>
        <taxon>Dinophyceae</taxon>
        <taxon>Suessiales</taxon>
        <taxon>Symbiodiniaceae</taxon>
        <taxon>Symbiodinium</taxon>
    </lineage>
</organism>
<evidence type="ECO:0000313" key="2">
    <source>
        <dbReference type="EMBL" id="CAE7428591.1"/>
    </source>
</evidence>
<comment type="caution">
    <text evidence="2">The sequence shown here is derived from an EMBL/GenBank/DDBJ whole genome shotgun (WGS) entry which is preliminary data.</text>
</comment>
<evidence type="ECO:0000313" key="3">
    <source>
        <dbReference type="Proteomes" id="UP000649617"/>
    </source>
</evidence>
<reference evidence="2" key="1">
    <citation type="submission" date="2021-02" db="EMBL/GenBank/DDBJ databases">
        <authorList>
            <person name="Dougan E. K."/>
            <person name="Rhodes N."/>
            <person name="Thang M."/>
            <person name="Chan C."/>
        </authorList>
    </citation>
    <scope>NUCLEOTIDE SEQUENCE</scope>
</reference>
<keyword evidence="1" id="KW-0812">Transmembrane</keyword>
<keyword evidence="3" id="KW-1185">Reference proteome</keyword>
<name>A0A812R909_SYMPI</name>
<protein>
    <submittedName>
        <fullName evidence="2">Uncharacterized protein</fullName>
    </submittedName>
</protein>